<evidence type="ECO:0000256" key="1">
    <source>
        <dbReference type="ARBA" id="ARBA00004571"/>
    </source>
</evidence>
<dbReference type="InterPro" id="IPR008969">
    <property type="entry name" value="CarboxyPept-like_regulatory"/>
</dbReference>
<reference evidence="13 14" key="1">
    <citation type="submission" date="2018-08" db="EMBL/GenBank/DDBJ databases">
        <title>A genome reference for cultivated species of the human gut microbiota.</title>
        <authorList>
            <person name="Zou Y."/>
            <person name="Xue W."/>
            <person name="Luo G."/>
        </authorList>
    </citation>
    <scope>NUCLEOTIDE SEQUENCE [LARGE SCALE GENOMIC DNA]</scope>
    <source>
        <strain evidence="13 14">AM40-30BH</strain>
    </source>
</reference>
<keyword evidence="3 10" id="KW-1134">Transmembrane beta strand</keyword>
<dbReference type="SUPFAM" id="SSF49464">
    <property type="entry name" value="Carboxypeptidase regulatory domain-like"/>
    <property type="match status" value="1"/>
</dbReference>
<keyword evidence="4" id="KW-0406">Ion transport</keyword>
<dbReference type="InterPro" id="IPR039426">
    <property type="entry name" value="TonB-dep_rcpt-like"/>
</dbReference>
<evidence type="ECO:0000256" key="11">
    <source>
        <dbReference type="RuleBase" id="RU003357"/>
    </source>
</evidence>
<evidence type="ECO:0000256" key="6">
    <source>
        <dbReference type="ARBA" id="ARBA00023004"/>
    </source>
</evidence>
<dbReference type="Gene3D" id="2.60.40.1120">
    <property type="entry name" value="Carboxypeptidase-like, regulatory domain"/>
    <property type="match status" value="1"/>
</dbReference>
<evidence type="ECO:0000256" key="3">
    <source>
        <dbReference type="ARBA" id="ARBA00022452"/>
    </source>
</evidence>
<dbReference type="Gene3D" id="2.170.130.10">
    <property type="entry name" value="TonB-dependent receptor, plug domain"/>
    <property type="match status" value="1"/>
</dbReference>
<dbReference type="AlphaFoldDB" id="A0A413VU49"/>
<dbReference type="Pfam" id="PF13715">
    <property type="entry name" value="CarbopepD_reg_2"/>
    <property type="match status" value="1"/>
</dbReference>
<evidence type="ECO:0000259" key="12">
    <source>
        <dbReference type="SMART" id="SM00965"/>
    </source>
</evidence>
<dbReference type="Gene3D" id="2.40.170.20">
    <property type="entry name" value="TonB-dependent receptor, beta-barrel domain"/>
    <property type="match status" value="1"/>
</dbReference>
<dbReference type="SUPFAM" id="SSF56935">
    <property type="entry name" value="Porins"/>
    <property type="match status" value="1"/>
</dbReference>
<dbReference type="NCBIfam" id="TIGR04057">
    <property type="entry name" value="SusC_RagA_signa"/>
    <property type="match status" value="1"/>
</dbReference>
<dbReference type="GO" id="GO:0006826">
    <property type="term" value="P:iron ion transport"/>
    <property type="evidence" value="ECO:0007669"/>
    <property type="project" value="UniProtKB-KW"/>
</dbReference>
<proteinExistence type="inferred from homology"/>
<keyword evidence="6" id="KW-0408">Iron</keyword>
<evidence type="ECO:0000256" key="9">
    <source>
        <dbReference type="ARBA" id="ARBA00023237"/>
    </source>
</evidence>
<keyword evidence="9 10" id="KW-0998">Cell outer membrane</keyword>
<dbReference type="InterPro" id="IPR011662">
    <property type="entry name" value="Secretin/TonB_short_N"/>
</dbReference>
<evidence type="ECO:0000313" key="13">
    <source>
        <dbReference type="EMBL" id="RHB37186.1"/>
    </source>
</evidence>
<dbReference type="Pfam" id="PF00593">
    <property type="entry name" value="TonB_dep_Rec_b-barrel"/>
    <property type="match status" value="1"/>
</dbReference>
<dbReference type="Pfam" id="PF07715">
    <property type="entry name" value="Plug"/>
    <property type="match status" value="1"/>
</dbReference>
<sequence length="1059" mass="118503">MAQTGTGVTLKMVDKPISAVLNEITKNAGYSFVIPTNELNVKKHVTIDVKNQSIDKVLDLLFKNMDCAYRIDGKNVYVSKSVKQQNAHSKGQVKVRGIVMDENGEPIIGATVIDKASNIGTTTDLDGNFSTTVPEGGMIDISYIGYTSAQIKATDAKSLNVRLYEDTRKLDEVIVVGYGVQRKSDLTGAIASVSADDLNATPTTTMAEMLRGKAAGIQVNMTNAKPGGSSNIYIRGRRSLSGDNAPLYIVDGVPMQSIDEINSSDIASLEVLKDASSQSIYGARAANGVILITTKRGVDGKPRVDYNFYIGSQNIHRNFDFYNGDEWAAYRREAWKNANGTDNYNEEDCFSETMRDVMQSGEWVDWEDLMIKSAMQQKHDITIRSGNEKSKMAFSLGYYDQSGMVMNSGYNRITGRLNVDHKIFKTLSLGANLFYSHSKTESADGTFNRFITMPPLAKVYKDDGSLRMDVTDAGENHYNPLWNMNRAINDLKTDNFLTNLYVDWEIIPGLTYRANGSMTYRNENTGSYLYRDHTTGRDTNGKATVKTKLRTEFLFENILNYNKEFNKIHRLGITLMQSVNAMKTTETEQTAMGFSSDEKGYNALSSAVNFNTPIRGISERKLLSYLGRVNYTLMDRYIFSAALRVDGSSVFGKNNKYGYFPSFAASWRLGEESFMKRVDWVSNLKLRASWGQVGNQAIDPYSTLGLTQAHMNEFGGENNVQVGFLPGDELWNPDLKWETTTSTNIGLDFGFFKERISGTLEVYQTKTTDLLVKRKISQSLGYSSQLMNLGEVENKGVEFSIIGYPIRNKILTWALNYSISANRNKIVKITGETDEDGKPLDDVTSKWFIGKPMNVYYDYKFDGIWQTGDDIENSHMPNAQPGMVKVADTDKNGSLTEADRVVLQRDPKWISSFGTSLNAYGVDLSVDFYVSHGGVINNTYLTSWEQGGDLSGKRNGIKRDYWTLENPSNTTPAPNYTQVPAYITSLGYQDASYIRLRNLTVGYTLPLDISQKFYVQKLRVYFSANNLWTKTKVQSYSPEVNTGSYPEPRTLLFGVNLSF</sequence>
<dbReference type="Proteomes" id="UP000284379">
    <property type="component" value="Unassembled WGS sequence"/>
</dbReference>
<evidence type="ECO:0000256" key="5">
    <source>
        <dbReference type="ARBA" id="ARBA00022692"/>
    </source>
</evidence>
<keyword evidence="2 10" id="KW-0813">Transport</keyword>
<dbReference type="Pfam" id="PF07660">
    <property type="entry name" value="STN"/>
    <property type="match status" value="1"/>
</dbReference>
<keyword evidence="4" id="KW-0410">Iron transport</keyword>
<accession>A0A413VU49</accession>
<organism evidence="13 14">
    <name type="scientific">Bacteroides nordii</name>
    <dbReference type="NCBI Taxonomy" id="291645"/>
    <lineage>
        <taxon>Bacteria</taxon>
        <taxon>Pseudomonadati</taxon>
        <taxon>Bacteroidota</taxon>
        <taxon>Bacteroidia</taxon>
        <taxon>Bacteroidales</taxon>
        <taxon>Bacteroidaceae</taxon>
        <taxon>Bacteroides</taxon>
    </lineage>
</organism>
<keyword evidence="8 10" id="KW-0472">Membrane</keyword>
<keyword evidence="5 10" id="KW-0812">Transmembrane</keyword>
<dbReference type="InterPro" id="IPR023997">
    <property type="entry name" value="TonB-dep_OMP_SusC/RagA_CS"/>
</dbReference>
<dbReference type="Gene3D" id="3.55.50.30">
    <property type="match status" value="1"/>
</dbReference>
<name>A0A413VU49_9BACE</name>
<evidence type="ECO:0000256" key="2">
    <source>
        <dbReference type="ARBA" id="ARBA00022448"/>
    </source>
</evidence>
<evidence type="ECO:0000256" key="7">
    <source>
        <dbReference type="ARBA" id="ARBA00023077"/>
    </source>
</evidence>
<comment type="subcellular location">
    <subcellularLocation>
        <location evidence="1 10">Cell outer membrane</location>
        <topology evidence="1 10">Multi-pass membrane protein</topology>
    </subcellularLocation>
</comment>
<dbReference type="InterPro" id="IPR023996">
    <property type="entry name" value="TonB-dep_OMP_SusC/RagA"/>
</dbReference>
<evidence type="ECO:0000313" key="14">
    <source>
        <dbReference type="Proteomes" id="UP000284379"/>
    </source>
</evidence>
<dbReference type="PROSITE" id="PS52016">
    <property type="entry name" value="TONB_DEPENDENT_REC_3"/>
    <property type="match status" value="1"/>
</dbReference>
<evidence type="ECO:0000256" key="4">
    <source>
        <dbReference type="ARBA" id="ARBA00022496"/>
    </source>
</evidence>
<dbReference type="InterPro" id="IPR036942">
    <property type="entry name" value="Beta-barrel_TonB_sf"/>
</dbReference>
<evidence type="ECO:0000256" key="10">
    <source>
        <dbReference type="PROSITE-ProRule" id="PRU01360"/>
    </source>
</evidence>
<gene>
    <name evidence="13" type="ORF">DW888_05290</name>
</gene>
<dbReference type="InterPro" id="IPR012910">
    <property type="entry name" value="Plug_dom"/>
</dbReference>
<evidence type="ECO:0000256" key="8">
    <source>
        <dbReference type="ARBA" id="ARBA00023136"/>
    </source>
</evidence>
<dbReference type="EMBL" id="QSGO01000003">
    <property type="protein sequence ID" value="RHB37186.1"/>
    <property type="molecule type" value="Genomic_DNA"/>
</dbReference>
<keyword evidence="7 11" id="KW-0798">TonB box</keyword>
<dbReference type="SMART" id="SM00965">
    <property type="entry name" value="STN"/>
    <property type="match status" value="1"/>
</dbReference>
<comment type="caution">
    <text evidence="13">The sequence shown here is derived from an EMBL/GenBank/DDBJ whole genome shotgun (WGS) entry which is preliminary data.</text>
</comment>
<feature type="domain" description="Secretin/TonB short N-terminal" evidence="12">
    <location>
        <begin position="30"/>
        <end position="81"/>
    </location>
</feature>
<dbReference type="InterPro" id="IPR037066">
    <property type="entry name" value="Plug_dom_sf"/>
</dbReference>
<protein>
    <submittedName>
        <fullName evidence="13">SusC/RagA family TonB-linked outer membrane protein</fullName>
    </submittedName>
</protein>
<dbReference type="InterPro" id="IPR000531">
    <property type="entry name" value="Beta-barrel_TonB"/>
</dbReference>
<comment type="similarity">
    <text evidence="10 11">Belongs to the TonB-dependent receptor family.</text>
</comment>
<dbReference type="GO" id="GO:0009279">
    <property type="term" value="C:cell outer membrane"/>
    <property type="evidence" value="ECO:0007669"/>
    <property type="project" value="UniProtKB-SubCell"/>
</dbReference>
<dbReference type="FunFam" id="2.170.130.10:FF:000008">
    <property type="entry name" value="SusC/RagA family TonB-linked outer membrane protein"/>
    <property type="match status" value="1"/>
</dbReference>
<dbReference type="NCBIfam" id="TIGR04056">
    <property type="entry name" value="OMP_RagA_SusC"/>
    <property type="match status" value="1"/>
</dbReference>